<accession>A0A7V8FYR0</accession>
<name>A0A7V8FYR0_9BURK</name>
<dbReference type="EMBL" id="WNDX01000021">
    <property type="protein sequence ID" value="KAF1046366.1"/>
    <property type="molecule type" value="Genomic_DNA"/>
</dbReference>
<organism evidence="1 2">
    <name type="scientific">Herbaspirillum frisingense</name>
    <dbReference type="NCBI Taxonomy" id="92645"/>
    <lineage>
        <taxon>Bacteria</taxon>
        <taxon>Pseudomonadati</taxon>
        <taxon>Pseudomonadota</taxon>
        <taxon>Betaproteobacteria</taxon>
        <taxon>Burkholderiales</taxon>
        <taxon>Oxalobacteraceae</taxon>
        <taxon>Herbaspirillum</taxon>
    </lineage>
</organism>
<evidence type="ECO:0000313" key="1">
    <source>
        <dbReference type="EMBL" id="KAF1046366.1"/>
    </source>
</evidence>
<comment type="caution">
    <text evidence="1">The sequence shown here is derived from an EMBL/GenBank/DDBJ whole genome shotgun (WGS) entry which is preliminary data.</text>
</comment>
<dbReference type="AlphaFoldDB" id="A0A7V8FYR0"/>
<gene>
    <name evidence="1" type="ORF">GAK35_01051</name>
</gene>
<dbReference type="Proteomes" id="UP000462435">
    <property type="component" value="Unassembled WGS sequence"/>
</dbReference>
<sequence>MADWFGYSVPPIDFGWGHMQTVEEVAKRLAAEAATVAVKADSSHFGFDSGPDYEEFLRLWKSAQERAQELGWEGDHRHAPVVFWVPTDNGFDCGFVIKQDNNGSTFVLSPVGLPHFLDYERR</sequence>
<proteinExistence type="predicted"/>
<protein>
    <submittedName>
        <fullName evidence="1">Uncharacterized protein</fullName>
    </submittedName>
</protein>
<reference evidence="2" key="1">
    <citation type="journal article" date="2020" name="MBio">
        <title>Horizontal gene transfer to a defensive symbiont with a reduced genome amongst a multipartite beetle microbiome.</title>
        <authorList>
            <person name="Waterworth S.C."/>
            <person name="Florez L.V."/>
            <person name="Rees E.R."/>
            <person name="Hertweck C."/>
            <person name="Kaltenpoth M."/>
            <person name="Kwan J.C."/>
        </authorList>
    </citation>
    <scope>NUCLEOTIDE SEQUENCE [LARGE SCALE GENOMIC DNA]</scope>
</reference>
<evidence type="ECO:0000313" key="2">
    <source>
        <dbReference type="Proteomes" id="UP000462435"/>
    </source>
</evidence>